<feature type="region of interest" description="Disordered" evidence="1">
    <location>
        <begin position="151"/>
        <end position="177"/>
    </location>
</feature>
<organism evidence="2 3">
    <name type="scientific">Companilactobacillus keshanensis</name>
    <dbReference type="NCBI Taxonomy" id="2486003"/>
    <lineage>
        <taxon>Bacteria</taxon>
        <taxon>Bacillati</taxon>
        <taxon>Bacillota</taxon>
        <taxon>Bacilli</taxon>
        <taxon>Lactobacillales</taxon>
        <taxon>Lactobacillaceae</taxon>
        <taxon>Companilactobacillus</taxon>
    </lineage>
</organism>
<feature type="region of interest" description="Disordered" evidence="1">
    <location>
        <begin position="35"/>
        <end position="57"/>
    </location>
</feature>
<dbReference type="Pfam" id="PF06810">
    <property type="entry name" value="Phage_scaffold"/>
    <property type="match status" value="1"/>
</dbReference>
<proteinExistence type="predicted"/>
<reference evidence="3" key="1">
    <citation type="journal article" date="2019" name="Int. J. Syst. Evol. Microbiol.">
        <title>The Global Catalogue of Microorganisms (GCM) 10K type strain sequencing project: providing services to taxonomists for standard genome sequencing and annotation.</title>
        <authorList>
            <consortium name="The Broad Institute Genomics Platform"/>
            <consortium name="The Broad Institute Genome Sequencing Center for Infectious Disease"/>
            <person name="Wu L."/>
            <person name="Ma J."/>
        </authorList>
    </citation>
    <scope>NUCLEOTIDE SEQUENCE [LARGE SCALE GENOMIC DNA]</scope>
    <source>
        <strain evidence="3">CCM 8936</strain>
    </source>
</reference>
<dbReference type="Gene3D" id="1.20.58.60">
    <property type="match status" value="1"/>
</dbReference>
<evidence type="ECO:0000313" key="3">
    <source>
        <dbReference type="Proteomes" id="UP001597251"/>
    </source>
</evidence>
<protein>
    <submittedName>
        <fullName evidence="2">Phage scaffolding protein</fullName>
    </submittedName>
</protein>
<dbReference type="Proteomes" id="UP001597251">
    <property type="component" value="Unassembled WGS sequence"/>
</dbReference>
<dbReference type="EMBL" id="JBHTOI010000042">
    <property type="protein sequence ID" value="MFD1418533.1"/>
    <property type="molecule type" value="Genomic_DNA"/>
</dbReference>
<evidence type="ECO:0000256" key="1">
    <source>
        <dbReference type="SAM" id="MobiDB-lite"/>
    </source>
</evidence>
<evidence type="ECO:0000313" key="2">
    <source>
        <dbReference type="EMBL" id="MFD1418533.1"/>
    </source>
</evidence>
<accession>A0ABW4BVI4</accession>
<dbReference type="RefSeq" id="WP_164505323.1">
    <property type="nucleotide sequence ID" value="NZ_JBHTOI010000042.1"/>
</dbReference>
<keyword evidence="3" id="KW-1185">Reference proteome</keyword>
<feature type="compositionally biased region" description="Basic and acidic residues" evidence="1">
    <location>
        <begin position="38"/>
        <end position="57"/>
    </location>
</feature>
<dbReference type="InterPro" id="IPR009636">
    <property type="entry name" value="SCAF"/>
</dbReference>
<gene>
    <name evidence="2" type="ORF">ACFQ42_07260</name>
</gene>
<sequence length="190" mass="20850">MKREFLKDLGLTDESIEKVMTEYGKDVQGVNSKLATAEQERDSLKSQVTDRDTQIKDLGEKVGNSDDLQETIKNLESTIKDNDQKAANDLLQVKQGNAVENYLKDAGVRDVKAVMPFIDTDTVKFDADKSELTGLKEQVDNIKTDHDYLFQSGEPDKSAINATAGGNPSGAPTNDDAFAKALGLHNIKED</sequence>
<name>A0ABW4BVI4_9LACO</name>
<feature type="compositionally biased region" description="Polar residues" evidence="1">
    <location>
        <begin position="160"/>
        <end position="172"/>
    </location>
</feature>
<comment type="caution">
    <text evidence="2">The sequence shown here is derived from an EMBL/GenBank/DDBJ whole genome shotgun (WGS) entry which is preliminary data.</text>
</comment>